<gene>
    <name evidence="4" type="ORF">Pflav_023890</name>
</gene>
<reference evidence="4 5" key="1">
    <citation type="submission" date="2020-03" db="EMBL/GenBank/DDBJ databases">
        <title>Whole genome shotgun sequence of Phytohabitans flavus NBRC 107702.</title>
        <authorList>
            <person name="Komaki H."/>
            <person name="Tamura T."/>
        </authorList>
    </citation>
    <scope>NUCLEOTIDE SEQUENCE [LARGE SCALE GENOMIC DNA]</scope>
    <source>
        <strain evidence="4 5">NBRC 107702</strain>
    </source>
</reference>
<keyword evidence="5" id="KW-1185">Reference proteome</keyword>
<dbReference type="Pfam" id="PF08719">
    <property type="entry name" value="NADAR"/>
    <property type="match status" value="1"/>
</dbReference>
<dbReference type="Gene3D" id="1.10.357.40">
    <property type="entry name" value="YbiA-like"/>
    <property type="match status" value="1"/>
</dbReference>
<comment type="catalytic activity">
    <reaction evidence="2">
        <text>2,5-diamino-6-hydroxy-4-(5-phosphoribosylamino)-pyrimidine + H2O = 2,5,6-triamino-4-hydroxypyrimidine + D-ribose 5-phosphate</text>
        <dbReference type="Rhea" id="RHEA:23436"/>
        <dbReference type="ChEBI" id="CHEBI:15377"/>
        <dbReference type="ChEBI" id="CHEBI:58614"/>
        <dbReference type="ChEBI" id="CHEBI:78346"/>
        <dbReference type="ChEBI" id="CHEBI:137796"/>
    </reaction>
</comment>
<name>A0A6F8XQB0_9ACTN</name>
<evidence type="ECO:0000313" key="4">
    <source>
        <dbReference type="EMBL" id="BCB75979.1"/>
    </source>
</evidence>
<organism evidence="4 5">
    <name type="scientific">Phytohabitans flavus</name>
    <dbReference type="NCBI Taxonomy" id="1076124"/>
    <lineage>
        <taxon>Bacteria</taxon>
        <taxon>Bacillati</taxon>
        <taxon>Actinomycetota</taxon>
        <taxon>Actinomycetes</taxon>
        <taxon>Micromonosporales</taxon>
        <taxon>Micromonosporaceae</taxon>
    </lineage>
</organism>
<protein>
    <recommendedName>
        <fullName evidence="3">NADAR domain-containing protein</fullName>
    </recommendedName>
</protein>
<comment type="catalytic activity">
    <reaction evidence="1">
        <text>5-amino-6-(5-phospho-D-ribosylamino)uracil + H2O = 5,6-diaminouracil + D-ribose 5-phosphate</text>
        <dbReference type="Rhea" id="RHEA:55020"/>
        <dbReference type="ChEBI" id="CHEBI:15377"/>
        <dbReference type="ChEBI" id="CHEBI:46252"/>
        <dbReference type="ChEBI" id="CHEBI:58453"/>
        <dbReference type="ChEBI" id="CHEBI:78346"/>
    </reaction>
</comment>
<dbReference type="KEGG" id="pfla:Pflav_023890"/>
<feature type="domain" description="NADAR" evidence="3">
    <location>
        <begin position="38"/>
        <end position="182"/>
    </location>
</feature>
<sequence length="182" mass="20003">MTPKERLTALRDAELDGKPITLTPFWGHRPTASGAVGLSCMSQWWPVEFTVDGVTYPTAEHWMMAGKARLFGDDEGLAAVLAAKSPAAAKAAGRKVRDFHEPKWVDARYDIVVEGNLAKFGQHDDLREFLLATGDGVLVEASPYDRIWGIGMGPNNPDVASPLKWRGLNLLGFALMDVRERL</sequence>
<dbReference type="EMBL" id="AP022870">
    <property type="protein sequence ID" value="BCB75979.1"/>
    <property type="molecule type" value="Genomic_DNA"/>
</dbReference>
<proteinExistence type="predicted"/>
<reference evidence="4 5" key="2">
    <citation type="submission" date="2020-03" db="EMBL/GenBank/DDBJ databases">
        <authorList>
            <person name="Ichikawa N."/>
            <person name="Kimura A."/>
            <person name="Kitahashi Y."/>
            <person name="Uohara A."/>
        </authorList>
    </citation>
    <scope>NUCLEOTIDE SEQUENCE [LARGE SCALE GENOMIC DNA]</scope>
    <source>
        <strain evidence="4 5">NBRC 107702</strain>
    </source>
</reference>
<evidence type="ECO:0000313" key="5">
    <source>
        <dbReference type="Proteomes" id="UP000502508"/>
    </source>
</evidence>
<dbReference type="RefSeq" id="WP_173036055.1">
    <property type="nucleotide sequence ID" value="NZ_AP022870.1"/>
</dbReference>
<dbReference type="InterPro" id="IPR037238">
    <property type="entry name" value="YbiA-like_sf"/>
</dbReference>
<evidence type="ECO:0000256" key="2">
    <source>
        <dbReference type="ARBA" id="ARBA00000751"/>
    </source>
</evidence>
<dbReference type="Proteomes" id="UP000502508">
    <property type="component" value="Chromosome"/>
</dbReference>
<evidence type="ECO:0000259" key="3">
    <source>
        <dbReference type="Pfam" id="PF08719"/>
    </source>
</evidence>
<dbReference type="CDD" id="cd15457">
    <property type="entry name" value="NADAR"/>
    <property type="match status" value="1"/>
</dbReference>
<dbReference type="AlphaFoldDB" id="A0A6F8XQB0"/>
<dbReference type="SUPFAM" id="SSF143990">
    <property type="entry name" value="YbiA-like"/>
    <property type="match status" value="1"/>
</dbReference>
<evidence type="ECO:0000256" key="1">
    <source>
        <dbReference type="ARBA" id="ARBA00000022"/>
    </source>
</evidence>
<dbReference type="NCBIfam" id="TIGR02464">
    <property type="entry name" value="ribofla_fusion"/>
    <property type="match status" value="1"/>
</dbReference>
<accession>A0A6F8XQB0</accession>
<dbReference type="InterPro" id="IPR012816">
    <property type="entry name" value="NADAR"/>
</dbReference>